<evidence type="ECO:0000313" key="3">
    <source>
        <dbReference type="Proteomes" id="UP000027265"/>
    </source>
</evidence>
<name>A0A067Q2E0_9AGAM</name>
<dbReference type="Gene3D" id="3.40.50.1820">
    <property type="entry name" value="alpha/beta hydrolase"/>
    <property type="match status" value="1"/>
</dbReference>
<protein>
    <recommendedName>
        <fullName evidence="1">AB hydrolase-1 domain-containing protein</fullName>
    </recommendedName>
</protein>
<accession>A0A067Q2E0</accession>
<dbReference type="InParanoid" id="A0A067Q2E0"/>
<dbReference type="PANTHER" id="PTHR43433:SF5">
    <property type="entry name" value="AB HYDROLASE-1 DOMAIN-CONTAINING PROTEIN"/>
    <property type="match status" value="1"/>
</dbReference>
<dbReference type="Proteomes" id="UP000027265">
    <property type="component" value="Unassembled WGS sequence"/>
</dbReference>
<sequence>MTSLVFVLPDEAKLAYEILGAGHRKTPLVLVGGMSSLRGDWEKLSTVLAESRPVLVYDHRGIGDSTYSTEAKDDEITAESMARDLLLLLQHIGWKELAICGFSMGGVVVQQLLFLPYHDARPTPLPFRVTHALLTGTFAYVIRDRRYGLPLQQPPKGSGPMTIAQKREFVRPIINKLFDDNWVKHPDNQARVEWWLNHMASGRSYRTIMKQRRAMGKFNFEGLHHKLPHDMQVLVIHGKLDEVVPFSAGEDIVHRIPWARMVTEGPAAGQVPSYQFSHQWFEYFDISVWRDVIEVFLGRQDNVPMARL</sequence>
<evidence type="ECO:0000313" key="2">
    <source>
        <dbReference type="EMBL" id="KDQ61139.1"/>
    </source>
</evidence>
<dbReference type="PANTHER" id="PTHR43433">
    <property type="entry name" value="HYDROLASE, ALPHA/BETA FOLD FAMILY PROTEIN"/>
    <property type="match status" value="1"/>
</dbReference>
<dbReference type="InterPro" id="IPR000073">
    <property type="entry name" value="AB_hydrolase_1"/>
</dbReference>
<evidence type="ECO:0000259" key="1">
    <source>
        <dbReference type="Pfam" id="PF00561"/>
    </source>
</evidence>
<dbReference type="EMBL" id="KL197713">
    <property type="protein sequence ID" value="KDQ61139.1"/>
    <property type="molecule type" value="Genomic_DNA"/>
</dbReference>
<dbReference type="SUPFAM" id="SSF53474">
    <property type="entry name" value="alpha/beta-Hydrolases"/>
    <property type="match status" value="1"/>
</dbReference>
<dbReference type="Pfam" id="PF00561">
    <property type="entry name" value="Abhydrolase_1"/>
    <property type="match status" value="1"/>
</dbReference>
<reference evidence="3" key="1">
    <citation type="journal article" date="2014" name="Proc. Natl. Acad. Sci. U.S.A.">
        <title>Extensive sampling of basidiomycete genomes demonstrates inadequacy of the white-rot/brown-rot paradigm for wood decay fungi.</title>
        <authorList>
            <person name="Riley R."/>
            <person name="Salamov A.A."/>
            <person name="Brown D.W."/>
            <person name="Nagy L.G."/>
            <person name="Floudas D."/>
            <person name="Held B.W."/>
            <person name="Levasseur A."/>
            <person name="Lombard V."/>
            <person name="Morin E."/>
            <person name="Otillar R."/>
            <person name="Lindquist E.A."/>
            <person name="Sun H."/>
            <person name="LaButti K.M."/>
            <person name="Schmutz J."/>
            <person name="Jabbour D."/>
            <person name="Luo H."/>
            <person name="Baker S.E."/>
            <person name="Pisabarro A.G."/>
            <person name="Walton J.D."/>
            <person name="Blanchette R.A."/>
            <person name="Henrissat B."/>
            <person name="Martin F."/>
            <person name="Cullen D."/>
            <person name="Hibbett D.S."/>
            <person name="Grigoriev I.V."/>
        </authorList>
    </citation>
    <scope>NUCLEOTIDE SEQUENCE [LARGE SCALE GENOMIC DNA]</scope>
    <source>
        <strain evidence="3">MUCL 33604</strain>
    </source>
</reference>
<dbReference type="STRING" id="933084.A0A067Q2E0"/>
<gene>
    <name evidence="2" type="ORF">JAAARDRAFT_32143</name>
</gene>
<proteinExistence type="predicted"/>
<dbReference type="HOGENOM" id="CLU_020336_25_0_1"/>
<dbReference type="AlphaFoldDB" id="A0A067Q2E0"/>
<dbReference type="OrthoDB" id="8119704at2759"/>
<dbReference type="InterPro" id="IPR050471">
    <property type="entry name" value="AB_hydrolase"/>
</dbReference>
<feature type="domain" description="AB hydrolase-1" evidence="1">
    <location>
        <begin position="27"/>
        <end position="113"/>
    </location>
</feature>
<dbReference type="InterPro" id="IPR029058">
    <property type="entry name" value="AB_hydrolase_fold"/>
</dbReference>
<organism evidence="2 3">
    <name type="scientific">Jaapia argillacea MUCL 33604</name>
    <dbReference type="NCBI Taxonomy" id="933084"/>
    <lineage>
        <taxon>Eukaryota</taxon>
        <taxon>Fungi</taxon>
        <taxon>Dikarya</taxon>
        <taxon>Basidiomycota</taxon>
        <taxon>Agaricomycotina</taxon>
        <taxon>Agaricomycetes</taxon>
        <taxon>Agaricomycetidae</taxon>
        <taxon>Jaapiales</taxon>
        <taxon>Jaapiaceae</taxon>
        <taxon>Jaapia</taxon>
    </lineage>
</organism>
<keyword evidence="3" id="KW-1185">Reference proteome</keyword>